<organism evidence="1 2">
    <name type="scientific">Luteococcus sanguinis</name>
    <dbReference type="NCBI Taxonomy" id="174038"/>
    <lineage>
        <taxon>Bacteria</taxon>
        <taxon>Bacillati</taxon>
        <taxon>Actinomycetota</taxon>
        <taxon>Actinomycetes</taxon>
        <taxon>Propionibacteriales</taxon>
        <taxon>Propionibacteriaceae</taxon>
        <taxon>Luteococcus</taxon>
    </lineage>
</organism>
<dbReference type="RefSeq" id="WP_343886415.1">
    <property type="nucleotide sequence ID" value="NZ_BAAAKI010000014.1"/>
</dbReference>
<comment type="caution">
    <text evidence="1">The sequence shown here is derived from an EMBL/GenBank/DDBJ whole genome shotgun (WGS) entry which is preliminary data.</text>
</comment>
<gene>
    <name evidence="1" type="ORF">ACFP57_01475</name>
</gene>
<name>A0ABW1X0M9_9ACTN</name>
<evidence type="ECO:0000313" key="1">
    <source>
        <dbReference type="EMBL" id="MFC6395667.1"/>
    </source>
</evidence>
<dbReference type="Proteomes" id="UP001596266">
    <property type="component" value="Unassembled WGS sequence"/>
</dbReference>
<evidence type="ECO:0008006" key="3">
    <source>
        <dbReference type="Google" id="ProtNLM"/>
    </source>
</evidence>
<protein>
    <recommendedName>
        <fullName evidence="3">Lipoprotein LpqE</fullName>
    </recommendedName>
</protein>
<proteinExistence type="predicted"/>
<dbReference type="EMBL" id="JBHSUA010000006">
    <property type="protein sequence ID" value="MFC6395667.1"/>
    <property type="molecule type" value="Genomic_DNA"/>
</dbReference>
<evidence type="ECO:0000313" key="2">
    <source>
        <dbReference type="Proteomes" id="UP001596266"/>
    </source>
</evidence>
<sequence>MSMLAPNHSARGARVAAAACLGLTIALTGCVNHETSTPYQPAAGVQTNAAGMQVRNLMFVSDGGTSAKLQGTLISAQDDTLKSITGTSLNSDNSDKSPLSLAIKDVAMKQGQPVNLAAQKVAASGVTAGGMTKLTLTFAKAEQITMMVPVVDAKSSQISES</sequence>
<reference evidence="2" key="1">
    <citation type="journal article" date="2019" name="Int. J. Syst. Evol. Microbiol.">
        <title>The Global Catalogue of Microorganisms (GCM) 10K type strain sequencing project: providing services to taxonomists for standard genome sequencing and annotation.</title>
        <authorList>
            <consortium name="The Broad Institute Genomics Platform"/>
            <consortium name="The Broad Institute Genome Sequencing Center for Infectious Disease"/>
            <person name="Wu L."/>
            <person name="Ma J."/>
        </authorList>
    </citation>
    <scope>NUCLEOTIDE SEQUENCE [LARGE SCALE GENOMIC DNA]</scope>
    <source>
        <strain evidence="2">CGMCC 1.15277</strain>
    </source>
</reference>
<keyword evidence="2" id="KW-1185">Reference proteome</keyword>
<accession>A0ABW1X0M9</accession>